<feature type="region of interest" description="Disordered" evidence="1">
    <location>
        <begin position="17"/>
        <end position="37"/>
    </location>
</feature>
<keyword evidence="2" id="KW-0472">Membrane</keyword>
<evidence type="ECO:0000256" key="1">
    <source>
        <dbReference type="SAM" id="MobiDB-lite"/>
    </source>
</evidence>
<keyword evidence="2" id="KW-1133">Transmembrane helix</keyword>
<reference evidence="3 4" key="1">
    <citation type="submission" date="2008-03" db="EMBL/GenBank/DDBJ databases">
        <title>Sequencing of the draft genome and assembly of Burkholderia ambifaria IOP40-10.</title>
        <authorList>
            <consortium name="US DOE Joint Genome Institute (JGI-PGF)"/>
            <person name="Copeland A."/>
            <person name="Lucas S."/>
            <person name="Lapidus A."/>
            <person name="Glavina del Rio T."/>
            <person name="Dalin E."/>
            <person name="Tice H."/>
            <person name="Bruce D."/>
            <person name="Goodwin L."/>
            <person name="Pitluck S."/>
            <person name="Larimer F."/>
            <person name="Land M.L."/>
            <person name="Hauser L."/>
            <person name="Tiedje J."/>
            <person name="Richardson P."/>
        </authorList>
    </citation>
    <scope>NUCLEOTIDE SEQUENCE [LARGE SCALE GENOMIC DNA]</scope>
    <source>
        <strain evidence="3 4">IOP40-10</strain>
    </source>
</reference>
<proteinExistence type="predicted"/>
<feature type="compositionally biased region" description="Polar residues" evidence="1">
    <location>
        <begin position="24"/>
        <end position="37"/>
    </location>
</feature>
<accession>B1FDU9</accession>
<gene>
    <name evidence="3" type="ORF">BamIOP4010DRAFT_2208</name>
</gene>
<dbReference type="PATRIC" id="fig|396596.7.peg.5549"/>
<keyword evidence="2" id="KW-0812">Transmembrane</keyword>
<protein>
    <submittedName>
        <fullName evidence="3">Uncharacterized protein</fullName>
    </submittedName>
</protein>
<evidence type="ECO:0000313" key="4">
    <source>
        <dbReference type="Proteomes" id="UP000005463"/>
    </source>
</evidence>
<dbReference type="AlphaFoldDB" id="B1FDU9"/>
<evidence type="ECO:0000313" key="3">
    <source>
        <dbReference type="EMBL" id="EDT04239.1"/>
    </source>
</evidence>
<feature type="transmembrane region" description="Helical" evidence="2">
    <location>
        <begin position="144"/>
        <end position="162"/>
    </location>
</feature>
<name>B1FDU9_9BURK</name>
<feature type="transmembrane region" description="Helical" evidence="2">
    <location>
        <begin position="59"/>
        <end position="81"/>
    </location>
</feature>
<dbReference type="Proteomes" id="UP000005463">
    <property type="component" value="Unassembled WGS sequence"/>
</dbReference>
<evidence type="ECO:0000256" key="2">
    <source>
        <dbReference type="SAM" id="Phobius"/>
    </source>
</evidence>
<comment type="caution">
    <text evidence="3">The sequence shown here is derived from an EMBL/GenBank/DDBJ whole genome shotgun (WGS) entry which is preliminary data.</text>
</comment>
<sequence>MHWRLVLQSFRSTPDARRSRHQRCTQSRHSSIEPSDSVTEYSMTTATEFWREHEQKVEATWRSIACLLTLAALLLIALPCADALRPASDSMAQWFQRAGAPVTVFAFLAQNKASHLGELLTPGSFGSPEIMAPRLRYLPKQKRGLWFATCLTIIGTIVWAYGDILFNNVARIASAAA</sequence>
<organism evidence="3 4">
    <name type="scientific">Burkholderia ambifaria IOP40-10</name>
    <dbReference type="NCBI Taxonomy" id="396596"/>
    <lineage>
        <taxon>Bacteria</taxon>
        <taxon>Pseudomonadati</taxon>
        <taxon>Pseudomonadota</taxon>
        <taxon>Betaproteobacteria</taxon>
        <taxon>Burkholderiales</taxon>
        <taxon>Burkholderiaceae</taxon>
        <taxon>Burkholderia</taxon>
        <taxon>Burkholderia cepacia complex</taxon>
    </lineage>
</organism>
<dbReference type="EMBL" id="ABLC01000042">
    <property type="protein sequence ID" value="EDT04239.1"/>
    <property type="molecule type" value="Genomic_DNA"/>
</dbReference>